<dbReference type="EMBL" id="JAUEPS010000255">
    <property type="protein sequence ID" value="KAK0432969.1"/>
    <property type="molecule type" value="Genomic_DNA"/>
</dbReference>
<name>A0AA39J198_ARMTA</name>
<feature type="transmembrane region" description="Helical" evidence="2">
    <location>
        <begin position="467"/>
        <end position="488"/>
    </location>
</feature>
<keyword evidence="5" id="KW-1185">Reference proteome</keyword>
<reference evidence="4" key="1">
    <citation type="submission" date="2023-06" db="EMBL/GenBank/DDBJ databases">
        <authorList>
            <consortium name="Lawrence Berkeley National Laboratory"/>
            <person name="Ahrendt S."/>
            <person name="Sahu N."/>
            <person name="Indic B."/>
            <person name="Wong-Bajracharya J."/>
            <person name="Merenyi Z."/>
            <person name="Ke H.-M."/>
            <person name="Monk M."/>
            <person name="Kocsube S."/>
            <person name="Drula E."/>
            <person name="Lipzen A."/>
            <person name="Balint B."/>
            <person name="Henrissat B."/>
            <person name="Andreopoulos B."/>
            <person name="Martin F.M."/>
            <person name="Harder C.B."/>
            <person name="Rigling D."/>
            <person name="Ford K.L."/>
            <person name="Foster G.D."/>
            <person name="Pangilinan J."/>
            <person name="Papanicolaou A."/>
            <person name="Barry K."/>
            <person name="LaButti K."/>
            <person name="Viragh M."/>
            <person name="Koriabine M."/>
            <person name="Yan M."/>
            <person name="Riley R."/>
            <person name="Champramary S."/>
            <person name="Plett K.L."/>
            <person name="Tsai I.J."/>
            <person name="Slot J."/>
            <person name="Sipos G."/>
            <person name="Plett J."/>
            <person name="Nagy L.G."/>
            <person name="Grigoriev I.V."/>
        </authorList>
    </citation>
    <scope>NUCLEOTIDE SEQUENCE</scope>
    <source>
        <strain evidence="4">CCBAS 213</strain>
    </source>
</reference>
<evidence type="ECO:0000313" key="5">
    <source>
        <dbReference type="Proteomes" id="UP001175211"/>
    </source>
</evidence>
<sequence>MKRMSLNHENSFSQRCFGSSSSFAFFMSAISTEKKSKGSLNTMQLHDYSNAHPWERATADAEKSRYVFPDNDLITSLVAIYFETIHPIFPVLHRPTFTKDVANGLHLRDEYFGATLLLVISVASRYSDDPRVLADPRSKLSAGWDFVKQAPLFKKAVLSPPSLYELQSPVLGVIYSIGTSTPRFSWTMVGVGLRAATEIGLHRRKPEGHKMTVDDELKKRSFWALIILDRLISLHLGRPVMMQEEDFDLEPPIECDNEYWDIGPGGEVNFCQPADKPSKISYFNAQIRLSVIMSVVVRMLYSIKKGRDMLGLTGKGWEERLVSDLDSSMNDWMKTIPVHLRWDPDHNNTPFLYQSVVLYTAYYMLQIHIHRPFLHTSSPLSESSLTISTTAARTCTRILRVHRIKIKTTVPHILIGALVSGTVLAMNIWSYKRSGHAPNAEDMAGFEQCLAAFIHAADTWNIAGRSLAWLLLRSLDFWMIFLFLSPILGKTLLPHQNLLPNGARSALNQKHGPSTLVPWPSLLW</sequence>
<dbReference type="Proteomes" id="UP001175211">
    <property type="component" value="Unassembled WGS sequence"/>
</dbReference>
<dbReference type="GeneID" id="85362935"/>
<feature type="transmembrane region" description="Helical" evidence="2">
    <location>
        <begin position="410"/>
        <end position="429"/>
    </location>
</feature>
<evidence type="ECO:0000256" key="2">
    <source>
        <dbReference type="SAM" id="Phobius"/>
    </source>
</evidence>
<evidence type="ECO:0000313" key="4">
    <source>
        <dbReference type="EMBL" id="KAK0432969.1"/>
    </source>
</evidence>
<dbReference type="PANTHER" id="PTHR46910">
    <property type="entry name" value="TRANSCRIPTION FACTOR PDR1"/>
    <property type="match status" value="1"/>
</dbReference>
<dbReference type="RefSeq" id="XP_060321428.1">
    <property type="nucleotide sequence ID" value="XM_060479387.1"/>
</dbReference>
<dbReference type="GO" id="GO:0008270">
    <property type="term" value="F:zinc ion binding"/>
    <property type="evidence" value="ECO:0007669"/>
    <property type="project" value="InterPro"/>
</dbReference>
<accession>A0AA39J198</accession>
<dbReference type="GO" id="GO:0006351">
    <property type="term" value="P:DNA-templated transcription"/>
    <property type="evidence" value="ECO:0007669"/>
    <property type="project" value="InterPro"/>
</dbReference>
<evidence type="ECO:0000259" key="3">
    <source>
        <dbReference type="SMART" id="SM00906"/>
    </source>
</evidence>
<dbReference type="AlphaFoldDB" id="A0AA39J198"/>
<keyword evidence="2" id="KW-0812">Transmembrane</keyword>
<keyword evidence="1" id="KW-0539">Nucleus</keyword>
<evidence type="ECO:0000256" key="1">
    <source>
        <dbReference type="ARBA" id="ARBA00023242"/>
    </source>
</evidence>
<feature type="domain" description="Xylanolytic transcriptional activator regulatory" evidence="3">
    <location>
        <begin position="185"/>
        <end position="258"/>
    </location>
</feature>
<gene>
    <name evidence="4" type="ORF">EV420DRAFT_1694066</name>
</gene>
<dbReference type="GO" id="GO:0003677">
    <property type="term" value="F:DNA binding"/>
    <property type="evidence" value="ECO:0007669"/>
    <property type="project" value="InterPro"/>
</dbReference>
<dbReference type="CDD" id="cd12148">
    <property type="entry name" value="fungal_TF_MHR"/>
    <property type="match status" value="1"/>
</dbReference>
<dbReference type="GO" id="GO:0003700">
    <property type="term" value="F:DNA-binding transcription factor activity"/>
    <property type="evidence" value="ECO:0007669"/>
    <property type="project" value="InterPro"/>
</dbReference>
<keyword evidence="2" id="KW-1133">Transmembrane helix</keyword>
<comment type="caution">
    <text evidence="4">The sequence shown here is derived from an EMBL/GenBank/DDBJ whole genome shotgun (WGS) entry which is preliminary data.</text>
</comment>
<protein>
    <submittedName>
        <fullName evidence="4">Fungal-specific transcription factor domain-containing protein</fullName>
    </submittedName>
</protein>
<dbReference type="PANTHER" id="PTHR46910:SF38">
    <property type="entry name" value="ZN(2)-C6 FUNGAL-TYPE DOMAIN-CONTAINING PROTEIN"/>
    <property type="match status" value="1"/>
</dbReference>
<organism evidence="4 5">
    <name type="scientific">Armillaria tabescens</name>
    <name type="common">Ringless honey mushroom</name>
    <name type="synonym">Agaricus tabescens</name>
    <dbReference type="NCBI Taxonomy" id="1929756"/>
    <lineage>
        <taxon>Eukaryota</taxon>
        <taxon>Fungi</taxon>
        <taxon>Dikarya</taxon>
        <taxon>Basidiomycota</taxon>
        <taxon>Agaricomycotina</taxon>
        <taxon>Agaricomycetes</taxon>
        <taxon>Agaricomycetidae</taxon>
        <taxon>Agaricales</taxon>
        <taxon>Marasmiineae</taxon>
        <taxon>Physalacriaceae</taxon>
        <taxon>Desarmillaria</taxon>
    </lineage>
</organism>
<keyword evidence="2" id="KW-0472">Membrane</keyword>
<dbReference type="InterPro" id="IPR050987">
    <property type="entry name" value="AtrR-like"/>
</dbReference>
<proteinExistence type="predicted"/>
<dbReference type="InterPro" id="IPR007219">
    <property type="entry name" value="XnlR_reg_dom"/>
</dbReference>
<dbReference type="SMART" id="SM00906">
    <property type="entry name" value="Fungal_trans"/>
    <property type="match status" value="1"/>
</dbReference>
<dbReference type="Pfam" id="PF04082">
    <property type="entry name" value="Fungal_trans"/>
    <property type="match status" value="1"/>
</dbReference>